<dbReference type="PANTHER" id="PTHR22589">
    <property type="entry name" value="CARNITINE O-ACYLTRANSFERASE"/>
    <property type="match status" value="1"/>
</dbReference>
<dbReference type="InterPro" id="IPR000542">
    <property type="entry name" value="Carn_acyl_trans"/>
</dbReference>
<comment type="caution">
    <text evidence="5">The sequence shown here is derived from an EMBL/GenBank/DDBJ whole genome shotgun (WGS) entry which is preliminary data.</text>
</comment>
<feature type="non-terminal residue" evidence="5">
    <location>
        <position position="109"/>
    </location>
</feature>
<evidence type="ECO:0000256" key="2">
    <source>
        <dbReference type="ARBA" id="ARBA00022679"/>
    </source>
</evidence>
<keyword evidence="3" id="KW-0012">Acyltransferase</keyword>
<evidence type="ECO:0000313" key="5">
    <source>
        <dbReference type="EMBL" id="CAF5108128.1"/>
    </source>
</evidence>
<sequence>GKSSLLNKCQVVIPKDVEQSISESEKRVNKFIENCDLTVHKYPEFGKEFAKQNKLSIDGMIQVALQVAYFRMHGKCGATYESGSLRRYHLGRTETIRSCTLEAQQFARA</sequence>
<dbReference type="AlphaFoldDB" id="A0A8S3F7D4"/>
<dbReference type="SUPFAM" id="SSF52777">
    <property type="entry name" value="CoA-dependent acyltransferases"/>
    <property type="match status" value="1"/>
</dbReference>
<dbReference type="Gene3D" id="3.30.559.70">
    <property type="entry name" value="Choline/Carnitine o-acyltransferase, domain 2"/>
    <property type="match status" value="1"/>
</dbReference>
<name>A0A8S3F7D4_9BILA</name>
<accession>A0A8S3F7D4</accession>
<gene>
    <name evidence="5" type="ORF">SMN809_LOCUS61982</name>
</gene>
<dbReference type="Proteomes" id="UP000676336">
    <property type="component" value="Unassembled WGS sequence"/>
</dbReference>
<evidence type="ECO:0000256" key="1">
    <source>
        <dbReference type="ARBA" id="ARBA00005232"/>
    </source>
</evidence>
<evidence type="ECO:0000256" key="3">
    <source>
        <dbReference type="ARBA" id="ARBA00023315"/>
    </source>
</evidence>
<dbReference type="EMBL" id="CAJOBI010253122">
    <property type="protein sequence ID" value="CAF5108128.1"/>
    <property type="molecule type" value="Genomic_DNA"/>
</dbReference>
<dbReference type="PANTHER" id="PTHR22589:SF16">
    <property type="entry name" value="CARNITINE O-PALMITOYLTRANSFERASE 2, MITOCHONDRIAL"/>
    <property type="match status" value="1"/>
</dbReference>
<dbReference type="Gene3D" id="3.30.559.10">
    <property type="entry name" value="Chloramphenicol acetyltransferase-like domain"/>
    <property type="match status" value="1"/>
</dbReference>
<dbReference type="InterPro" id="IPR042231">
    <property type="entry name" value="Cho/carn_acyl_trans_2"/>
</dbReference>
<feature type="non-terminal residue" evidence="5">
    <location>
        <position position="1"/>
    </location>
</feature>
<protein>
    <recommendedName>
        <fullName evidence="4">Choline/carnitine acyltransferase domain-containing protein</fullName>
    </recommendedName>
</protein>
<feature type="domain" description="Choline/carnitine acyltransferase" evidence="4">
    <location>
        <begin position="7"/>
        <end position="109"/>
    </location>
</feature>
<reference evidence="5" key="1">
    <citation type="submission" date="2021-02" db="EMBL/GenBank/DDBJ databases">
        <authorList>
            <person name="Nowell W R."/>
        </authorList>
    </citation>
    <scope>NUCLEOTIDE SEQUENCE</scope>
</reference>
<dbReference type="InterPro" id="IPR023213">
    <property type="entry name" value="CAT-like_dom_sf"/>
</dbReference>
<dbReference type="GO" id="GO:0005739">
    <property type="term" value="C:mitochondrion"/>
    <property type="evidence" value="ECO:0007669"/>
    <property type="project" value="TreeGrafter"/>
</dbReference>
<comment type="similarity">
    <text evidence="1">Belongs to the carnitine/choline acetyltransferase family.</text>
</comment>
<evidence type="ECO:0000313" key="6">
    <source>
        <dbReference type="Proteomes" id="UP000676336"/>
    </source>
</evidence>
<evidence type="ECO:0000259" key="4">
    <source>
        <dbReference type="Pfam" id="PF00755"/>
    </source>
</evidence>
<organism evidence="5 6">
    <name type="scientific">Rotaria magnacalcarata</name>
    <dbReference type="NCBI Taxonomy" id="392030"/>
    <lineage>
        <taxon>Eukaryota</taxon>
        <taxon>Metazoa</taxon>
        <taxon>Spiralia</taxon>
        <taxon>Gnathifera</taxon>
        <taxon>Rotifera</taxon>
        <taxon>Eurotatoria</taxon>
        <taxon>Bdelloidea</taxon>
        <taxon>Philodinida</taxon>
        <taxon>Philodinidae</taxon>
        <taxon>Rotaria</taxon>
    </lineage>
</organism>
<keyword evidence="2" id="KW-0808">Transferase</keyword>
<proteinExistence type="inferred from homology"/>
<dbReference type="InterPro" id="IPR039551">
    <property type="entry name" value="Cho/carn_acyl_trans"/>
</dbReference>
<dbReference type="GO" id="GO:0006635">
    <property type="term" value="P:fatty acid beta-oxidation"/>
    <property type="evidence" value="ECO:0007669"/>
    <property type="project" value="TreeGrafter"/>
</dbReference>
<dbReference type="Pfam" id="PF00755">
    <property type="entry name" value="Carn_acyltransf"/>
    <property type="match status" value="1"/>
</dbReference>
<dbReference type="GO" id="GO:0004095">
    <property type="term" value="F:carnitine O-palmitoyltransferase activity"/>
    <property type="evidence" value="ECO:0007669"/>
    <property type="project" value="TreeGrafter"/>
</dbReference>